<evidence type="ECO:0000313" key="3">
    <source>
        <dbReference type="Proteomes" id="UP000499080"/>
    </source>
</evidence>
<reference evidence="2 3" key="1">
    <citation type="journal article" date="2019" name="Sci. Rep.">
        <title>Orb-weaving spider Araneus ventricosus genome elucidates the spidroin gene catalogue.</title>
        <authorList>
            <person name="Kono N."/>
            <person name="Nakamura H."/>
            <person name="Ohtoshi R."/>
            <person name="Moran D.A.P."/>
            <person name="Shinohara A."/>
            <person name="Yoshida Y."/>
            <person name="Fujiwara M."/>
            <person name="Mori M."/>
            <person name="Tomita M."/>
            <person name="Arakawa K."/>
        </authorList>
    </citation>
    <scope>NUCLEOTIDE SEQUENCE [LARGE SCALE GENOMIC DNA]</scope>
</reference>
<comment type="caution">
    <text evidence="2">The sequence shown here is derived from an EMBL/GenBank/DDBJ whole genome shotgun (WGS) entry which is preliminary data.</text>
</comment>
<dbReference type="EMBL" id="BGPR01036749">
    <property type="protein sequence ID" value="GBO12087.1"/>
    <property type="molecule type" value="Genomic_DNA"/>
</dbReference>
<evidence type="ECO:0000256" key="1">
    <source>
        <dbReference type="SAM" id="MobiDB-lite"/>
    </source>
</evidence>
<organism evidence="2 3">
    <name type="scientific">Araneus ventricosus</name>
    <name type="common">Orbweaver spider</name>
    <name type="synonym">Epeira ventricosa</name>
    <dbReference type="NCBI Taxonomy" id="182803"/>
    <lineage>
        <taxon>Eukaryota</taxon>
        <taxon>Metazoa</taxon>
        <taxon>Ecdysozoa</taxon>
        <taxon>Arthropoda</taxon>
        <taxon>Chelicerata</taxon>
        <taxon>Arachnida</taxon>
        <taxon>Araneae</taxon>
        <taxon>Araneomorphae</taxon>
        <taxon>Entelegynae</taxon>
        <taxon>Araneoidea</taxon>
        <taxon>Araneidae</taxon>
        <taxon>Araneus</taxon>
    </lineage>
</organism>
<dbReference type="Proteomes" id="UP000499080">
    <property type="component" value="Unassembled WGS sequence"/>
</dbReference>
<protein>
    <submittedName>
        <fullName evidence="2">Uncharacterized protein</fullName>
    </submittedName>
</protein>
<keyword evidence="3" id="KW-1185">Reference proteome</keyword>
<sequence length="93" mass="10850">MWSLKGYNPQKCLLNPKVTGSTCRKGEEERGLLSSILSHQKKKRNRQTERLSGVENRWETKCLPQIVNQATNLKEQIKRKRKKENLRKEATTA</sequence>
<gene>
    <name evidence="2" type="ORF">AVEN_241813_1</name>
</gene>
<accession>A0A4Y2UKJ1</accession>
<feature type="region of interest" description="Disordered" evidence="1">
    <location>
        <begin position="74"/>
        <end position="93"/>
    </location>
</feature>
<proteinExistence type="predicted"/>
<name>A0A4Y2UKJ1_ARAVE</name>
<dbReference type="AlphaFoldDB" id="A0A4Y2UKJ1"/>
<evidence type="ECO:0000313" key="2">
    <source>
        <dbReference type="EMBL" id="GBO12087.1"/>
    </source>
</evidence>